<protein>
    <submittedName>
        <fullName evidence="2">Uncharacterized protein</fullName>
    </submittedName>
</protein>
<keyword evidence="1" id="KW-0472">Membrane</keyword>
<comment type="caution">
    <text evidence="2">The sequence shown here is derived from an EMBL/GenBank/DDBJ whole genome shotgun (WGS) entry which is preliminary data.</text>
</comment>
<organism evidence="2 3">
    <name type="scientific">Allacma fusca</name>
    <dbReference type="NCBI Taxonomy" id="39272"/>
    <lineage>
        <taxon>Eukaryota</taxon>
        <taxon>Metazoa</taxon>
        <taxon>Ecdysozoa</taxon>
        <taxon>Arthropoda</taxon>
        <taxon>Hexapoda</taxon>
        <taxon>Collembola</taxon>
        <taxon>Symphypleona</taxon>
        <taxon>Sminthuridae</taxon>
        <taxon>Allacma</taxon>
    </lineage>
</organism>
<name>A0A8J2NIV7_9HEXA</name>
<evidence type="ECO:0000256" key="1">
    <source>
        <dbReference type="SAM" id="Phobius"/>
    </source>
</evidence>
<proteinExistence type="predicted"/>
<dbReference type="Proteomes" id="UP000708208">
    <property type="component" value="Unassembled WGS sequence"/>
</dbReference>
<dbReference type="OrthoDB" id="447516at2759"/>
<keyword evidence="3" id="KW-1185">Reference proteome</keyword>
<evidence type="ECO:0000313" key="2">
    <source>
        <dbReference type="EMBL" id="CAG7654567.1"/>
    </source>
</evidence>
<dbReference type="CDD" id="cd12087">
    <property type="entry name" value="TM_EGFR-like"/>
    <property type="match status" value="1"/>
</dbReference>
<reference evidence="2" key="1">
    <citation type="submission" date="2021-06" db="EMBL/GenBank/DDBJ databases">
        <authorList>
            <person name="Hodson N. C."/>
            <person name="Mongue J. A."/>
            <person name="Jaron S. K."/>
        </authorList>
    </citation>
    <scope>NUCLEOTIDE SEQUENCE</scope>
</reference>
<evidence type="ECO:0000313" key="3">
    <source>
        <dbReference type="Proteomes" id="UP000708208"/>
    </source>
</evidence>
<accession>A0A8J2NIV7</accession>
<sequence length="113" mass="12364">MSSAGECAGYYGDGSIAGAVIGTFFATLILVAIVYFLFQRRRKQSLKNSGLSNLVVVEDGDDRHPSIYNYDNAGFSEDSDAKMFSKGHTFDGGLAIEREKRSEEFLASFFLLG</sequence>
<dbReference type="AlphaFoldDB" id="A0A8J2NIV7"/>
<feature type="transmembrane region" description="Helical" evidence="1">
    <location>
        <begin position="16"/>
        <end position="38"/>
    </location>
</feature>
<gene>
    <name evidence="2" type="ORF">AFUS01_LOCUS882</name>
</gene>
<keyword evidence="1" id="KW-0812">Transmembrane</keyword>
<keyword evidence="1" id="KW-1133">Transmembrane helix</keyword>
<dbReference type="EMBL" id="CAJVCH010004701">
    <property type="protein sequence ID" value="CAG7654567.1"/>
    <property type="molecule type" value="Genomic_DNA"/>
</dbReference>